<dbReference type="AlphaFoldDB" id="A0A9P6WQZ1"/>
<gene>
    <name evidence="2" type="ORF">G6F64_015576</name>
</gene>
<evidence type="ECO:0000256" key="1">
    <source>
        <dbReference type="SAM" id="MobiDB-lite"/>
    </source>
</evidence>
<feature type="compositionally biased region" description="Low complexity" evidence="1">
    <location>
        <begin position="19"/>
        <end position="37"/>
    </location>
</feature>
<sequence>MSASRSSRFCTRLVAASSSLSPGCSRRSRASAGGRTSMPMTSLAEIRTVPDTPVPCPAAARSSAAAVLRMASA</sequence>
<dbReference type="EMBL" id="JAANQT010017104">
    <property type="protein sequence ID" value="KAG1271754.1"/>
    <property type="molecule type" value="Genomic_DNA"/>
</dbReference>
<name>A0A9P6WQZ1_RHIOR</name>
<keyword evidence="3" id="KW-1185">Reference proteome</keyword>
<reference evidence="2" key="1">
    <citation type="journal article" date="2020" name="Microb. Genom.">
        <title>Genetic diversity of clinical and environmental Mucorales isolates obtained from an investigation of mucormycosis cases among solid organ transplant recipients.</title>
        <authorList>
            <person name="Nguyen M.H."/>
            <person name="Kaul D."/>
            <person name="Muto C."/>
            <person name="Cheng S.J."/>
            <person name="Richter R.A."/>
            <person name="Bruno V.M."/>
            <person name="Liu G."/>
            <person name="Beyhan S."/>
            <person name="Sundermann A.J."/>
            <person name="Mounaud S."/>
            <person name="Pasculle A.W."/>
            <person name="Nierman W.C."/>
            <person name="Driscoll E."/>
            <person name="Cumbie R."/>
            <person name="Clancy C.J."/>
            <person name="Dupont C.L."/>
        </authorList>
    </citation>
    <scope>NUCLEOTIDE SEQUENCE</scope>
    <source>
        <strain evidence="2">GL11</strain>
    </source>
</reference>
<dbReference type="Proteomes" id="UP000716291">
    <property type="component" value="Unassembled WGS sequence"/>
</dbReference>
<accession>A0A9P6WQZ1</accession>
<evidence type="ECO:0000313" key="2">
    <source>
        <dbReference type="EMBL" id="KAG1271754.1"/>
    </source>
</evidence>
<evidence type="ECO:0000313" key="3">
    <source>
        <dbReference type="Proteomes" id="UP000716291"/>
    </source>
</evidence>
<proteinExistence type="predicted"/>
<organism evidence="2 3">
    <name type="scientific">Rhizopus oryzae</name>
    <name type="common">Mucormycosis agent</name>
    <name type="synonym">Rhizopus arrhizus var. delemar</name>
    <dbReference type="NCBI Taxonomy" id="64495"/>
    <lineage>
        <taxon>Eukaryota</taxon>
        <taxon>Fungi</taxon>
        <taxon>Fungi incertae sedis</taxon>
        <taxon>Mucoromycota</taxon>
        <taxon>Mucoromycotina</taxon>
        <taxon>Mucoromycetes</taxon>
        <taxon>Mucorales</taxon>
        <taxon>Mucorineae</taxon>
        <taxon>Rhizopodaceae</taxon>
        <taxon>Rhizopus</taxon>
    </lineage>
</organism>
<protein>
    <submittedName>
        <fullName evidence="2">Uncharacterized protein</fullName>
    </submittedName>
</protein>
<feature type="region of interest" description="Disordered" evidence="1">
    <location>
        <begin position="19"/>
        <end position="41"/>
    </location>
</feature>
<comment type="caution">
    <text evidence="2">The sequence shown here is derived from an EMBL/GenBank/DDBJ whole genome shotgun (WGS) entry which is preliminary data.</text>
</comment>